<name>A0ABX5NXE0_9HYPH</name>
<feature type="transmembrane region" description="Helical" evidence="1">
    <location>
        <begin position="74"/>
        <end position="96"/>
    </location>
</feature>
<protein>
    <recommendedName>
        <fullName evidence="4">DUF1761 domain-containing protein</fullName>
    </recommendedName>
</protein>
<evidence type="ECO:0000256" key="1">
    <source>
        <dbReference type="SAM" id="Phobius"/>
    </source>
</evidence>
<proteinExistence type="predicted"/>
<dbReference type="RefSeq" id="WP_110789417.1">
    <property type="nucleotide sequence ID" value="NZ_QJRY01000001.1"/>
</dbReference>
<reference evidence="2 3" key="1">
    <citation type="submission" date="2018-06" db="EMBL/GenBank/DDBJ databases">
        <title>Rhizobium wuzhouense sp. nov., isolated from roots of Oryza officinalis.</title>
        <authorList>
            <person name="Yuan T."/>
        </authorList>
    </citation>
    <scope>NUCLEOTIDE SEQUENCE [LARGE SCALE GENOMIC DNA]</scope>
    <source>
        <strain evidence="2 3">W44</strain>
    </source>
</reference>
<keyword evidence="1" id="KW-0812">Transmembrane</keyword>
<sequence>MGKAFWLGFAAYLLPTFPLGYVWHLKTFAAAYHRLDMYRDDVLIPLGLGSMVIQGLIFSFAYPRLFSTAPADTWRSAAAAFLVFGLLAISFVVLPVAAKYRMASVRDFIALETAFTLLQFAIVCPLIALAHRQAG</sequence>
<keyword evidence="3" id="KW-1185">Reference proteome</keyword>
<evidence type="ECO:0008006" key="4">
    <source>
        <dbReference type="Google" id="ProtNLM"/>
    </source>
</evidence>
<evidence type="ECO:0000313" key="2">
    <source>
        <dbReference type="EMBL" id="PYB76984.1"/>
    </source>
</evidence>
<evidence type="ECO:0000313" key="3">
    <source>
        <dbReference type="Proteomes" id="UP000247536"/>
    </source>
</evidence>
<feature type="transmembrane region" description="Helical" evidence="1">
    <location>
        <begin position="108"/>
        <end position="130"/>
    </location>
</feature>
<keyword evidence="1" id="KW-0472">Membrane</keyword>
<keyword evidence="1" id="KW-1133">Transmembrane helix</keyword>
<dbReference type="Proteomes" id="UP000247536">
    <property type="component" value="Unassembled WGS sequence"/>
</dbReference>
<feature type="transmembrane region" description="Helical" evidence="1">
    <location>
        <begin position="42"/>
        <end position="62"/>
    </location>
</feature>
<dbReference type="EMBL" id="QJRY01000001">
    <property type="protein sequence ID" value="PYB76984.1"/>
    <property type="molecule type" value="Genomic_DNA"/>
</dbReference>
<organism evidence="2 3">
    <name type="scientific">Rhizobium wuzhouense</name>
    <dbReference type="NCBI Taxonomy" id="1986026"/>
    <lineage>
        <taxon>Bacteria</taxon>
        <taxon>Pseudomonadati</taxon>
        <taxon>Pseudomonadota</taxon>
        <taxon>Alphaproteobacteria</taxon>
        <taxon>Hyphomicrobiales</taxon>
        <taxon>Rhizobiaceae</taxon>
        <taxon>Rhizobium/Agrobacterium group</taxon>
        <taxon>Rhizobium</taxon>
    </lineage>
</organism>
<gene>
    <name evidence="2" type="ORF">DMY87_00920</name>
</gene>
<accession>A0ABX5NXE0</accession>
<comment type="caution">
    <text evidence="2">The sequence shown here is derived from an EMBL/GenBank/DDBJ whole genome shotgun (WGS) entry which is preliminary data.</text>
</comment>